<keyword evidence="10" id="KW-1133">Transmembrane helix</keyword>
<feature type="domain" description="RING-type" evidence="14">
    <location>
        <begin position="113"/>
        <end position="158"/>
    </location>
</feature>
<comment type="catalytic activity">
    <reaction evidence="1">
        <text>S-ubiquitinyl-[E2 ubiquitin-conjugating enzyme]-L-cysteine + [acceptor protein]-L-lysine = [E2 ubiquitin-conjugating enzyme]-L-cysteine + N(6)-ubiquitinyl-[acceptor protein]-L-lysine.</text>
        <dbReference type="EC" id="2.3.2.27"/>
    </reaction>
</comment>
<dbReference type="GO" id="GO:0008270">
    <property type="term" value="F:zinc ion binding"/>
    <property type="evidence" value="ECO:0007669"/>
    <property type="project" value="UniProtKB-KW"/>
</dbReference>
<keyword evidence="11" id="KW-0472">Membrane</keyword>
<dbReference type="SUPFAM" id="SSF57850">
    <property type="entry name" value="RING/U-box"/>
    <property type="match status" value="1"/>
</dbReference>
<evidence type="ECO:0000313" key="20">
    <source>
        <dbReference type="Proteomes" id="UP000189274"/>
    </source>
</evidence>
<dbReference type="eggNOG" id="KOG0800">
    <property type="taxonomic scope" value="Eukaryota"/>
</dbReference>
<dbReference type="SMART" id="SM00184">
    <property type="entry name" value="RING"/>
    <property type="match status" value="1"/>
</dbReference>
<dbReference type="InterPro" id="IPR001841">
    <property type="entry name" value="Znf_RING"/>
</dbReference>
<protein>
    <recommendedName>
        <fullName evidence="3">RING-type E3 ubiquitin transferase</fullName>
        <ecNumber evidence="3">2.3.2.27</ecNumber>
    </recommendedName>
</protein>
<evidence type="ECO:0000313" key="16">
    <source>
        <dbReference type="EMBL" id="KGK40786.1"/>
    </source>
</evidence>
<keyword evidence="5" id="KW-0812">Transmembrane</keyword>
<evidence type="ECO:0000313" key="21">
    <source>
        <dbReference type="Proteomes" id="UP000195871"/>
    </source>
</evidence>
<evidence type="ECO:0000313" key="18">
    <source>
        <dbReference type="EMBL" id="OUT20195.1"/>
    </source>
</evidence>
<dbReference type="VEuPathDB" id="FungiDB:C5L36_0A12840"/>
<dbReference type="Proteomes" id="UP000249293">
    <property type="component" value="Chromosome 1"/>
</dbReference>
<evidence type="ECO:0000256" key="12">
    <source>
        <dbReference type="PROSITE-ProRule" id="PRU00175"/>
    </source>
</evidence>
<accession>A0A099P9T1</accession>
<evidence type="ECO:0000256" key="11">
    <source>
        <dbReference type="ARBA" id="ARBA00023136"/>
    </source>
</evidence>
<keyword evidence="7 12" id="KW-0863">Zinc-finger</keyword>
<keyword evidence="6" id="KW-0479">Metal-binding</keyword>
<evidence type="ECO:0000256" key="2">
    <source>
        <dbReference type="ARBA" id="ARBA00004141"/>
    </source>
</evidence>
<dbReference type="EMBL" id="NHMM01000009">
    <property type="protein sequence ID" value="OUT20195.1"/>
    <property type="molecule type" value="Genomic_DNA"/>
</dbReference>
<evidence type="ECO:0000313" key="15">
    <source>
        <dbReference type="EMBL" id="AWU74708.1"/>
    </source>
</evidence>
<dbReference type="Gene3D" id="3.30.40.10">
    <property type="entry name" value="Zinc/RING finger domain, C3HC4 (zinc finger)"/>
    <property type="match status" value="1"/>
</dbReference>
<dbReference type="Proteomes" id="UP000029867">
    <property type="component" value="Unassembled WGS sequence"/>
</dbReference>
<reference evidence="15 22" key="6">
    <citation type="submission" date="2018-06" db="EMBL/GenBank/DDBJ databases">
        <title>Population genomics shows no distinction between pathogenic Candida krusei and environmental Pichia kudriavzevii: One species, four names.</title>
        <authorList>
            <person name="Douglass A.P."/>
            <person name="Offei B."/>
            <person name="Braun-Galleani S."/>
            <person name="Coughlan A.Y."/>
            <person name="Martos A."/>
            <person name="Ortiz-Merino R.A."/>
            <person name="Byrne K.P."/>
            <person name="Wolfe K.H."/>
        </authorList>
    </citation>
    <scope>NUCLEOTIDE SEQUENCE [LARGE SCALE GENOMIC DNA]</scope>
    <source>
        <strain evidence="15 22">CBS573</strain>
    </source>
</reference>
<evidence type="ECO:0000313" key="22">
    <source>
        <dbReference type="Proteomes" id="UP000249293"/>
    </source>
</evidence>
<dbReference type="EC" id="2.3.2.27" evidence="3"/>
<dbReference type="AlphaFoldDB" id="A0A099P9T1"/>
<dbReference type="EMBL" id="JQFK01000001">
    <property type="protein sequence ID" value="KGK40786.1"/>
    <property type="molecule type" value="Genomic_DNA"/>
</dbReference>
<evidence type="ECO:0000259" key="14">
    <source>
        <dbReference type="PROSITE" id="PS50089"/>
    </source>
</evidence>
<keyword evidence="9" id="KW-0862">Zinc</keyword>
<dbReference type="Proteomes" id="UP000195871">
    <property type="component" value="Unassembled WGS sequence"/>
</dbReference>
<evidence type="ECO:0000256" key="1">
    <source>
        <dbReference type="ARBA" id="ARBA00000900"/>
    </source>
</evidence>
<keyword evidence="17" id="KW-0436">Ligase</keyword>
<dbReference type="OrthoDB" id="8062037at2759"/>
<evidence type="ECO:0000256" key="5">
    <source>
        <dbReference type="ARBA" id="ARBA00022692"/>
    </source>
</evidence>
<dbReference type="HOGENOM" id="CLU_076142_1_0_1"/>
<dbReference type="InterPro" id="IPR013083">
    <property type="entry name" value="Znf_RING/FYVE/PHD"/>
</dbReference>
<sequence>MSTYEDEHNLSTSDTATTSQGSRRSERHLTLQQAINAFFTSSSSHGGDFREFTNSEGLSIEPQMLDMLQSMLITGNGAAIAFGDSNKKEGVDDSFMDTLERVDKKELKNDDTCPICTNDYKDDPYPLVVELPCNAKHRFDLECIGPWLKLNKTCPLCRVDVTKGKPKELLIDSEIEDDDWEMYG</sequence>
<dbReference type="GO" id="GO:0016874">
    <property type="term" value="F:ligase activity"/>
    <property type="evidence" value="ECO:0007669"/>
    <property type="project" value="UniProtKB-KW"/>
</dbReference>
<reference evidence="17" key="4">
    <citation type="submission" date="2017-01" db="EMBL/GenBank/DDBJ databases">
        <authorList>
            <person name="Mah S.A."/>
            <person name="Swanson W.J."/>
            <person name="Moy G.W."/>
            <person name="Vacquier V.D."/>
        </authorList>
    </citation>
    <scope>NUCLEOTIDE SEQUENCE [LARGE SCALE GENOMIC DNA]</scope>
    <source>
        <strain evidence="17">129</strain>
    </source>
</reference>
<dbReference type="GO" id="GO:0016567">
    <property type="term" value="P:protein ubiquitination"/>
    <property type="evidence" value="ECO:0007669"/>
    <property type="project" value="TreeGrafter"/>
</dbReference>
<evidence type="ECO:0000256" key="10">
    <source>
        <dbReference type="ARBA" id="ARBA00022989"/>
    </source>
</evidence>
<evidence type="ECO:0000256" key="4">
    <source>
        <dbReference type="ARBA" id="ARBA00022679"/>
    </source>
</evidence>
<evidence type="ECO:0000256" key="13">
    <source>
        <dbReference type="SAM" id="MobiDB-lite"/>
    </source>
</evidence>
<name>A0A099P9T1_PICKU</name>
<dbReference type="Proteomes" id="UP000189274">
    <property type="component" value="Unassembled WGS sequence"/>
</dbReference>
<dbReference type="Pfam" id="PF13639">
    <property type="entry name" value="zf-RING_2"/>
    <property type="match status" value="1"/>
</dbReference>
<reference evidence="16" key="2">
    <citation type="submission" date="2014-08" db="EMBL/GenBank/DDBJ databases">
        <title>Exploiting Issatchenkia orientalis SD108 for Succinic Acid Production.</title>
        <authorList>
            <person name="Xiao H."/>
            <person name="Shao Z."/>
            <person name="Jiang Y."/>
            <person name="Dole S."/>
            <person name="Zhao H."/>
        </authorList>
    </citation>
    <scope>NUCLEOTIDE SEQUENCE [LARGE SCALE GENOMIC DNA]</scope>
    <source>
        <strain evidence="16">SD108</strain>
    </source>
</reference>
<dbReference type="PROSITE" id="PS50089">
    <property type="entry name" value="ZF_RING_2"/>
    <property type="match status" value="1"/>
</dbReference>
<evidence type="ECO:0000313" key="17">
    <source>
        <dbReference type="EMBL" id="ONH72108.1"/>
    </source>
</evidence>
<dbReference type="EMBL" id="CP028773">
    <property type="protein sequence ID" value="AWU74708.1"/>
    <property type="molecule type" value="Genomic_DNA"/>
</dbReference>
<proteinExistence type="predicted"/>
<evidence type="ECO:0000256" key="9">
    <source>
        <dbReference type="ARBA" id="ARBA00022833"/>
    </source>
</evidence>
<reference evidence="20" key="3">
    <citation type="journal article" date="2017" name="Genome Announc.">
        <title>Genome sequences of Cyberlindnera fabianii 65, Pichia kudriavzevii 129, and Saccharomyces cerevisiae 131 isolated from fermented masau fruits in Zimbabwe.</title>
        <authorList>
            <person name="van Rijswijck I.M.H."/>
            <person name="Derks M.F.L."/>
            <person name="Abee T."/>
            <person name="de Ridder D."/>
            <person name="Smid E.J."/>
        </authorList>
    </citation>
    <scope>NUCLEOTIDE SEQUENCE [LARGE SCALE GENOMIC DNA]</scope>
    <source>
        <strain evidence="20">129</strain>
    </source>
</reference>
<reference evidence="18 21" key="5">
    <citation type="submission" date="2017-05" db="EMBL/GenBank/DDBJ databases">
        <title>The Genome Sequence of Candida krusei Ckrusei653.</title>
        <authorList>
            <person name="Cuomo C."/>
            <person name="Forche A."/>
            <person name="Young S."/>
            <person name="Abouelleil A."/>
            <person name="Cao P."/>
            <person name="Chapman S."/>
            <person name="Cusick C."/>
            <person name="Shea T."/>
            <person name="Nusbaum C."/>
            <person name="Birren B."/>
        </authorList>
    </citation>
    <scope>NUCLEOTIDE SEQUENCE [LARGE SCALE GENOMIC DNA]</scope>
    <source>
        <strain evidence="18 21">Ckrusei653</strain>
    </source>
</reference>
<organism evidence="16 19">
    <name type="scientific">Pichia kudriavzevii</name>
    <name type="common">Yeast</name>
    <name type="synonym">Issatchenkia orientalis</name>
    <dbReference type="NCBI Taxonomy" id="4909"/>
    <lineage>
        <taxon>Eukaryota</taxon>
        <taxon>Fungi</taxon>
        <taxon>Dikarya</taxon>
        <taxon>Ascomycota</taxon>
        <taxon>Saccharomycotina</taxon>
        <taxon>Pichiomycetes</taxon>
        <taxon>Pichiales</taxon>
        <taxon>Pichiaceae</taxon>
        <taxon>Pichia</taxon>
    </lineage>
</organism>
<keyword evidence="4" id="KW-0808">Transferase</keyword>
<feature type="region of interest" description="Disordered" evidence="13">
    <location>
        <begin position="1"/>
        <end position="27"/>
    </location>
</feature>
<evidence type="ECO:0000256" key="6">
    <source>
        <dbReference type="ARBA" id="ARBA00022723"/>
    </source>
</evidence>
<keyword evidence="8" id="KW-0833">Ubl conjugation pathway</keyword>
<evidence type="ECO:0000256" key="8">
    <source>
        <dbReference type="ARBA" id="ARBA00022786"/>
    </source>
</evidence>
<keyword evidence="22" id="KW-1185">Reference proteome</keyword>
<dbReference type="GO" id="GO:0016020">
    <property type="term" value="C:membrane"/>
    <property type="evidence" value="ECO:0007669"/>
    <property type="project" value="UniProtKB-SubCell"/>
</dbReference>
<dbReference type="GO" id="GO:0061630">
    <property type="term" value="F:ubiquitin protein ligase activity"/>
    <property type="evidence" value="ECO:0007669"/>
    <property type="project" value="UniProtKB-EC"/>
</dbReference>
<feature type="compositionally biased region" description="Polar residues" evidence="13">
    <location>
        <begin position="10"/>
        <end position="22"/>
    </location>
</feature>
<evidence type="ECO:0000256" key="3">
    <source>
        <dbReference type="ARBA" id="ARBA00012483"/>
    </source>
</evidence>
<dbReference type="GO" id="GO:0006511">
    <property type="term" value="P:ubiquitin-dependent protein catabolic process"/>
    <property type="evidence" value="ECO:0007669"/>
    <property type="project" value="TreeGrafter"/>
</dbReference>
<dbReference type="STRING" id="4909.A0A099P9T1"/>
<reference evidence="19" key="1">
    <citation type="journal article" date="2014" name="Microb. Cell Fact.">
        <title>Exploiting Issatchenkia orientalis SD108 for succinic acid production.</title>
        <authorList>
            <person name="Xiao H."/>
            <person name="Shao Z."/>
            <person name="Jiang Y."/>
            <person name="Dole S."/>
            <person name="Zhao H."/>
        </authorList>
    </citation>
    <scope>NUCLEOTIDE SEQUENCE [LARGE SCALE GENOMIC DNA]</scope>
    <source>
        <strain evidence="19">SD108</strain>
    </source>
</reference>
<dbReference type="PANTHER" id="PTHR45977">
    <property type="entry name" value="TARGET OF ERK KINASE MPK-1"/>
    <property type="match status" value="1"/>
</dbReference>
<dbReference type="PANTHER" id="PTHR45977:SF4">
    <property type="entry name" value="RING-TYPE DOMAIN-CONTAINING PROTEIN"/>
    <property type="match status" value="1"/>
</dbReference>
<gene>
    <name evidence="17" type="ORF">BOH78_4056</name>
    <name evidence="15" type="ORF">C5L36_0A12840</name>
    <name evidence="18" type="ORF">CAS74_004937</name>
    <name evidence="16" type="ORF">JL09_g250</name>
</gene>
<comment type="subcellular location">
    <subcellularLocation>
        <location evidence="2">Membrane</location>
        <topology evidence="2">Multi-pass membrane protein</topology>
    </subcellularLocation>
</comment>
<dbReference type="EMBL" id="MQVM01000024">
    <property type="protein sequence ID" value="ONH72108.1"/>
    <property type="molecule type" value="Genomic_DNA"/>
</dbReference>
<evidence type="ECO:0000256" key="7">
    <source>
        <dbReference type="ARBA" id="ARBA00022771"/>
    </source>
</evidence>
<evidence type="ECO:0000313" key="19">
    <source>
        <dbReference type="Proteomes" id="UP000029867"/>
    </source>
</evidence>